<evidence type="ECO:0000313" key="1">
    <source>
        <dbReference type="EMBL" id="JAD58199.1"/>
    </source>
</evidence>
<proteinExistence type="predicted"/>
<reference evidence="1" key="1">
    <citation type="submission" date="2014-09" db="EMBL/GenBank/DDBJ databases">
        <authorList>
            <person name="Magalhaes I.L.F."/>
            <person name="Oliveira U."/>
            <person name="Santos F.R."/>
            <person name="Vidigal T.H.D.A."/>
            <person name="Brescovit A.D."/>
            <person name="Santos A.J."/>
        </authorList>
    </citation>
    <scope>NUCLEOTIDE SEQUENCE</scope>
    <source>
        <tissue evidence="1">Shoot tissue taken approximately 20 cm above the soil surface</tissue>
    </source>
</reference>
<name>A0A0A9B2J1_ARUDO</name>
<accession>A0A0A9B2J1</accession>
<protein>
    <submittedName>
        <fullName evidence="1">Uncharacterized protein</fullName>
    </submittedName>
</protein>
<sequence>MLSVLIYQLDGKYVQIWYAIRCH</sequence>
<dbReference type="EMBL" id="GBRH01239696">
    <property type="protein sequence ID" value="JAD58199.1"/>
    <property type="molecule type" value="Transcribed_RNA"/>
</dbReference>
<reference evidence="1" key="2">
    <citation type="journal article" date="2015" name="Data Brief">
        <title>Shoot transcriptome of the giant reed, Arundo donax.</title>
        <authorList>
            <person name="Barrero R.A."/>
            <person name="Guerrero F.D."/>
            <person name="Moolhuijzen P."/>
            <person name="Goolsby J.A."/>
            <person name="Tidwell J."/>
            <person name="Bellgard S.E."/>
            <person name="Bellgard M.I."/>
        </authorList>
    </citation>
    <scope>NUCLEOTIDE SEQUENCE</scope>
    <source>
        <tissue evidence="1">Shoot tissue taken approximately 20 cm above the soil surface</tissue>
    </source>
</reference>
<organism evidence="1">
    <name type="scientific">Arundo donax</name>
    <name type="common">Giant reed</name>
    <name type="synonym">Donax arundinaceus</name>
    <dbReference type="NCBI Taxonomy" id="35708"/>
    <lineage>
        <taxon>Eukaryota</taxon>
        <taxon>Viridiplantae</taxon>
        <taxon>Streptophyta</taxon>
        <taxon>Embryophyta</taxon>
        <taxon>Tracheophyta</taxon>
        <taxon>Spermatophyta</taxon>
        <taxon>Magnoliopsida</taxon>
        <taxon>Liliopsida</taxon>
        <taxon>Poales</taxon>
        <taxon>Poaceae</taxon>
        <taxon>PACMAD clade</taxon>
        <taxon>Arundinoideae</taxon>
        <taxon>Arundineae</taxon>
        <taxon>Arundo</taxon>
    </lineage>
</organism>
<dbReference type="AlphaFoldDB" id="A0A0A9B2J1"/>